<gene>
    <name evidence="9 12" type="primary">recF</name>
    <name evidence="13" type="ORF">FF098_016030</name>
    <name evidence="12" type="ORF">GCM10011355_33960</name>
</gene>
<protein>
    <recommendedName>
        <fullName evidence="3 9">DNA replication and repair protein RecF</fullName>
    </recommendedName>
</protein>
<dbReference type="GO" id="GO:0006302">
    <property type="term" value="P:double-strand break repair"/>
    <property type="evidence" value="ECO:0007669"/>
    <property type="project" value="TreeGrafter"/>
</dbReference>
<dbReference type="InterPro" id="IPR003593">
    <property type="entry name" value="AAA+_ATPase"/>
</dbReference>
<dbReference type="EMBL" id="BMGZ01000005">
    <property type="protein sequence ID" value="GGI01996.1"/>
    <property type="molecule type" value="Genomic_DNA"/>
</dbReference>
<dbReference type="InterPro" id="IPR003395">
    <property type="entry name" value="RecF/RecN/SMC_N"/>
</dbReference>
<dbReference type="InterPro" id="IPR042174">
    <property type="entry name" value="RecF_2"/>
</dbReference>
<evidence type="ECO:0000256" key="8">
    <source>
        <dbReference type="ARBA" id="ARBA00023125"/>
    </source>
</evidence>
<keyword evidence="5 9" id="KW-0235">DNA replication</keyword>
<dbReference type="PROSITE" id="PS00617">
    <property type="entry name" value="RECF_1"/>
    <property type="match status" value="1"/>
</dbReference>
<dbReference type="RefSeq" id="WP_155142453.1">
    <property type="nucleotide sequence ID" value="NZ_BMGZ01000005.1"/>
</dbReference>
<dbReference type="SMART" id="SM00382">
    <property type="entry name" value="AAA"/>
    <property type="match status" value="1"/>
</dbReference>
<dbReference type="PANTHER" id="PTHR32182:SF0">
    <property type="entry name" value="DNA REPLICATION AND REPAIR PROTEIN RECF"/>
    <property type="match status" value="1"/>
</dbReference>
<dbReference type="InterPro" id="IPR018078">
    <property type="entry name" value="DNA-binding_RecF_CS"/>
</dbReference>
<dbReference type="InterPro" id="IPR001238">
    <property type="entry name" value="DNA-binding_RecF"/>
</dbReference>
<reference evidence="12" key="3">
    <citation type="submission" date="2020-09" db="EMBL/GenBank/DDBJ databases">
        <authorList>
            <person name="Sun Q."/>
            <person name="Zhou Y."/>
        </authorList>
    </citation>
    <scope>NUCLEOTIDE SEQUENCE</scope>
    <source>
        <strain evidence="12">CGMCC 1.14984</strain>
    </source>
</reference>
<comment type="similarity">
    <text evidence="2 9 10">Belongs to the RecF family.</text>
</comment>
<evidence type="ECO:0000313" key="12">
    <source>
        <dbReference type="EMBL" id="GGI01996.1"/>
    </source>
</evidence>
<dbReference type="GO" id="GO:0009432">
    <property type="term" value="P:SOS response"/>
    <property type="evidence" value="ECO:0007669"/>
    <property type="project" value="UniProtKB-UniRule"/>
</dbReference>
<sequence>MTFRIRRITLTDFRSYAGLDLALDGRPVVLTGPNGAGKTNLLEALSMVSAGRGMRGAKMDELARQGAPDDPASGGWSVSAVLEDHYGEETRLGTGISAHSDKRITRIDGAPASGPTALLDYLRFVWLTPAQDRLFMEGASERRRFLDRMTMSHDPSHGRAAATYEKAMRQRTKLLENWPRVDETLLGVLETQMAEAGVAMAAARLDMARRLAAGARLIDEAVFPAAGVALDGRLEEQLQSQKAGEVEEAFEAKLRAMRPRDADAGRALVGPHRTDLLVTHKAKGQAARLCSTGEQKALLIGLVLANARSLQQEASDITAGAPLVLLLDEIAAHLDPDRRAALFDILEETGLQVFMTGTDPDLFAAWGTRAQSFTVRGGTVTEAG</sequence>
<name>A0A8J3ABA3_9PROT</name>
<evidence type="ECO:0000313" key="13">
    <source>
        <dbReference type="EMBL" id="NHK29422.1"/>
    </source>
</evidence>
<evidence type="ECO:0000256" key="10">
    <source>
        <dbReference type="RuleBase" id="RU000578"/>
    </source>
</evidence>
<dbReference type="PANTHER" id="PTHR32182">
    <property type="entry name" value="DNA REPLICATION AND REPAIR PROTEIN RECF"/>
    <property type="match status" value="1"/>
</dbReference>
<keyword evidence="6 9" id="KW-0547">Nucleotide-binding</keyword>
<evidence type="ECO:0000256" key="2">
    <source>
        <dbReference type="ARBA" id="ARBA00008016"/>
    </source>
</evidence>
<dbReference type="Gene3D" id="1.20.1050.90">
    <property type="entry name" value="RecF/RecN/SMC, N-terminal domain"/>
    <property type="match status" value="1"/>
</dbReference>
<keyword evidence="15" id="KW-1185">Reference proteome</keyword>
<dbReference type="Proteomes" id="UP000818603">
    <property type="component" value="Unassembled WGS sequence"/>
</dbReference>
<comment type="function">
    <text evidence="9 10">The RecF protein is involved in DNA metabolism; it is required for DNA replication and normal SOS inducibility. RecF binds preferentially to single-stranded, linear DNA. It also seems to bind ATP.</text>
</comment>
<dbReference type="GO" id="GO:0006260">
    <property type="term" value="P:DNA replication"/>
    <property type="evidence" value="ECO:0007669"/>
    <property type="project" value="UniProtKB-UniRule"/>
</dbReference>
<evidence type="ECO:0000256" key="6">
    <source>
        <dbReference type="ARBA" id="ARBA00022741"/>
    </source>
</evidence>
<evidence type="ECO:0000256" key="4">
    <source>
        <dbReference type="ARBA" id="ARBA00022490"/>
    </source>
</evidence>
<dbReference type="GO" id="GO:0003697">
    <property type="term" value="F:single-stranded DNA binding"/>
    <property type="evidence" value="ECO:0007669"/>
    <property type="project" value="UniProtKB-UniRule"/>
</dbReference>
<dbReference type="AlphaFoldDB" id="A0A8J3ABA3"/>
<dbReference type="Pfam" id="PF02463">
    <property type="entry name" value="SMC_N"/>
    <property type="match status" value="1"/>
</dbReference>
<evidence type="ECO:0000256" key="1">
    <source>
        <dbReference type="ARBA" id="ARBA00004496"/>
    </source>
</evidence>
<keyword evidence="9 10" id="KW-0742">SOS response</keyword>
<dbReference type="NCBIfam" id="TIGR00611">
    <property type="entry name" value="recf"/>
    <property type="match status" value="1"/>
</dbReference>
<keyword evidence="9 10" id="KW-0227">DNA damage</keyword>
<evidence type="ECO:0000313" key="14">
    <source>
        <dbReference type="Proteomes" id="UP000621856"/>
    </source>
</evidence>
<keyword evidence="4 9" id="KW-0963">Cytoplasm</keyword>
<dbReference type="SUPFAM" id="SSF52540">
    <property type="entry name" value="P-loop containing nucleoside triphosphate hydrolases"/>
    <property type="match status" value="1"/>
</dbReference>
<reference evidence="12" key="1">
    <citation type="journal article" date="2014" name="Int. J. Syst. Evol. Microbiol.">
        <title>Complete genome sequence of Corynebacterium casei LMG S-19264T (=DSM 44701T), isolated from a smear-ripened cheese.</title>
        <authorList>
            <consortium name="US DOE Joint Genome Institute (JGI-PGF)"/>
            <person name="Walter F."/>
            <person name="Albersmeier A."/>
            <person name="Kalinowski J."/>
            <person name="Ruckert C."/>
        </authorList>
    </citation>
    <scope>NUCLEOTIDE SEQUENCE</scope>
    <source>
        <strain evidence="12">CGMCC 1.14984</strain>
    </source>
</reference>
<dbReference type="Proteomes" id="UP000621856">
    <property type="component" value="Unassembled WGS sequence"/>
</dbReference>
<evidence type="ECO:0000313" key="15">
    <source>
        <dbReference type="Proteomes" id="UP000818603"/>
    </source>
</evidence>
<dbReference type="PROSITE" id="PS00618">
    <property type="entry name" value="RECF_2"/>
    <property type="match status" value="1"/>
</dbReference>
<evidence type="ECO:0000256" key="3">
    <source>
        <dbReference type="ARBA" id="ARBA00020170"/>
    </source>
</evidence>
<comment type="subcellular location">
    <subcellularLocation>
        <location evidence="1 9 10">Cytoplasm</location>
    </subcellularLocation>
</comment>
<dbReference type="GO" id="GO:0005737">
    <property type="term" value="C:cytoplasm"/>
    <property type="evidence" value="ECO:0007669"/>
    <property type="project" value="UniProtKB-SubCell"/>
</dbReference>
<dbReference type="EMBL" id="VCJR02000005">
    <property type="protein sequence ID" value="NHK29422.1"/>
    <property type="molecule type" value="Genomic_DNA"/>
</dbReference>
<feature type="domain" description="AAA+ ATPase" evidence="11">
    <location>
        <begin position="24"/>
        <end position="378"/>
    </location>
</feature>
<comment type="caution">
    <text evidence="12">The sequence shown here is derived from an EMBL/GenBank/DDBJ whole genome shotgun (WGS) entry which is preliminary data.</text>
</comment>
<evidence type="ECO:0000256" key="5">
    <source>
        <dbReference type="ARBA" id="ARBA00022705"/>
    </source>
</evidence>
<dbReference type="InterPro" id="IPR027417">
    <property type="entry name" value="P-loop_NTPase"/>
</dbReference>
<keyword evidence="8 9" id="KW-0238">DNA-binding</keyword>
<evidence type="ECO:0000256" key="7">
    <source>
        <dbReference type="ARBA" id="ARBA00022840"/>
    </source>
</evidence>
<keyword evidence="7 9" id="KW-0067">ATP-binding</keyword>
<accession>A0A8J3ABA3</accession>
<evidence type="ECO:0000256" key="9">
    <source>
        <dbReference type="HAMAP-Rule" id="MF_00365"/>
    </source>
</evidence>
<dbReference type="Gene3D" id="3.40.50.300">
    <property type="entry name" value="P-loop containing nucleotide triphosphate hydrolases"/>
    <property type="match status" value="1"/>
</dbReference>
<proteinExistence type="inferred from homology"/>
<dbReference type="GO" id="GO:0005524">
    <property type="term" value="F:ATP binding"/>
    <property type="evidence" value="ECO:0007669"/>
    <property type="project" value="UniProtKB-UniRule"/>
</dbReference>
<dbReference type="HAMAP" id="MF_00365">
    <property type="entry name" value="RecF"/>
    <property type="match status" value="1"/>
</dbReference>
<keyword evidence="9 10" id="KW-0234">DNA repair</keyword>
<reference evidence="13 15" key="2">
    <citation type="submission" date="2020-02" db="EMBL/GenBank/DDBJ databases">
        <title>Genome sequence of Parvularcula flava strain NH6-79.</title>
        <authorList>
            <person name="Abdul Karim M.H."/>
            <person name="Lam M.Q."/>
            <person name="Chen S.J."/>
            <person name="Yahya A."/>
            <person name="Shahir S."/>
            <person name="Shamsir M.S."/>
            <person name="Chong C.S."/>
        </authorList>
    </citation>
    <scope>NUCLEOTIDE SEQUENCE [LARGE SCALE GENOMIC DNA]</scope>
    <source>
        <strain evidence="13 15">NH6-79</strain>
    </source>
</reference>
<feature type="binding site" evidence="9">
    <location>
        <begin position="32"/>
        <end position="39"/>
    </location>
    <ligand>
        <name>ATP</name>
        <dbReference type="ChEBI" id="CHEBI:30616"/>
    </ligand>
</feature>
<dbReference type="GO" id="GO:0000731">
    <property type="term" value="P:DNA synthesis involved in DNA repair"/>
    <property type="evidence" value="ECO:0007669"/>
    <property type="project" value="TreeGrafter"/>
</dbReference>
<organism evidence="12 14">
    <name type="scientific">Aquisalinus luteolus</name>
    <dbReference type="NCBI Taxonomy" id="1566827"/>
    <lineage>
        <taxon>Bacteria</taxon>
        <taxon>Pseudomonadati</taxon>
        <taxon>Pseudomonadota</taxon>
        <taxon>Alphaproteobacteria</taxon>
        <taxon>Parvularculales</taxon>
        <taxon>Parvularculaceae</taxon>
        <taxon>Aquisalinus</taxon>
    </lineage>
</organism>
<evidence type="ECO:0000259" key="11">
    <source>
        <dbReference type="SMART" id="SM00382"/>
    </source>
</evidence>